<feature type="region of interest" description="Disordered" evidence="1">
    <location>
        <begin position="87"/>
        <end position="131"/>
    </location>
</feature>
<evidence type="ECO:0000256" key="1">
    <source>
        <dbReference type="SAM" id="MobiDB-lite"/>
    </source>
</evidence>
<evidence type="ECO:0000313" key="4">
    <source>
        <dbReference type="Proteomes" id="UP000051494"/>
    </source>
</evidence>
<dbReference type="Proteomes" id="UP000051494">
    <property type="component" value="Unassembled WGS sequence"/>
</dbReference>
<evidence type="ECO:0000313" key="3">
    <source>
        <dbReference type="EMBL" id="MCS5709616.1"/>
    </source>
</evidence>
<protein>
    <submittedName>
        <fullName evidence="2">Uncharacterized protein</fullName>
    </submittedName>
</protein>
<name>A0A0Q9YDV1_9GAMM</name>
<feature type="compositionally biased region" description="Basic and acidic residues" evidence="1">
    <location>
        <begin position="113"/>
        <end position="122"/>
    </location>
</feature>
<reference evidence="3" key="3">
    <citation type="submission" date="2021-06" db="EMBL/GenBank/DDBJ databases">
        <title>Genomic Description and Analysis of Intracellular Bacteria, Candidatus Berkiella cookevillensis and Candidatus Berkiella aquae.</title>
        <authorList>
            <person name="Kidane D.T."/>
            <person name="Mehari Y.T."/>
            <person name="Rice F.C."/>
            <person name="Arivett B.A."/>
            <person name="Farone A.L."/>
            <person name="Berk S.G."/>
            <person name="Farone M.B."/>
        </authorList>
    </citation>
    <scope>NUCLEOTIDE SEQUENCE</scope>
    <source>
        <strain evidence="3">CC99</strain>
    </source>
</reference>
<sequence length="131" mass="15222">MNLGPKHGVSESLHGIPKELEDKYAEIFVLLSDFDRYEELDALQKKYPALDVLQQYQLYRLVRNEVASEKQIWDELKAKRAQTLLYRQRNEAQEQPRLSLSTSSDDSLVHSPAFDEEKEKISGSKNLKLSR</sequence>
<dbReference type="RefSeq" id="WP_057624291.1">
    <property type="nucleotide sequence ID" value="NZ_LKHV02000001.1"/>
</dbReference>
<proteinExistence type="predicted"/>
<gene>
    <name evidence="2" type="ORF">CC99x_01180</name>
    <name evidence="3" type="ORF">CC99x_011985</name>
</gene>
<dbReference type="EMBL" id="LKHV02000001">
    <property type="protein sequence ID" value="MCS5709616.1"/>
    <property type="molecule type" value="Genomic_DNA"/>
</dbReference>
<keyword evidence="4" id="KW-1185">Reference proteome</keyword>
<dbReference type="EMBL" id="LKHV01000005">
    <property type="protein sequence ID" value="KRG18700.1"/>
    <property type="molecule type" value="Genomic_DNA"/>
</dbReference>
<evidence type="ECO:0000313" key="2">
    <source>
        <dbReference type="EMBL" id="KRG18700.1"/>
    </source>
</evidence>
<organism evidence="2">
    <name type="scientific">Candidatus Berkiella cookevillensis</name>
    <dbReference type="NCBI Taxonomy" id="437022"/>
    <lineage>
        <taxon>Bacteria</taxon>
        <taxon>Pseudomonadati</taxon>
        <taxon>Pseudomonadota</taxon>
        <taxon>Gammaproteobacteria</taxon>
        <taxon>Candidatus Berkiellales</taxon>
        <taxon>Candidatus Berkiellaceae</taxon>
        <taxon>Candidatus Berkiella</taxon>
    </lineage>
</organism>
<accession>A0A0Q9YDV1</accession>
<reference evidence="3" key="2">
    <citation type="journal article" date="2016" name="Genome Announc.">
        <title>Draft Genome Sequences of Two Novel Amoeba-Resistant Intranuclear Bacteria, 'Candidatus Berkiella cookevillensis' and 'Candidatus Berkiella aquae'.</title>
        <authorList>
            <person name="Mehari Y.T."/>
            <person name="Arivett B.A."/>
            <person name="Farone A.L."/>
            <person name="Gunderson J.H."/>
            <person name="Farone M.B."/>
        </authorList>
    </citation>
    <scope>NUCLEOTIDE SEQUENCE</scope>
    <source>
        <strain evidence="3">CC99</strain>
    </source>
</reference>
<dbReference type="AlphaFoldDB" id="A0A0Q9YDV1"/>
<reference evidence="2" key="1">
    <citation type="submission" date="2015-09" db="EMBL/GenBank/DDBJ databases">
        <title>Draft Genome Sequences of Two Novel Amoeba-resistant Intranuclear Bacteria, Candidatus Berkiella cookevillensis and Candidatus Berkiella aquae.</title>
        <authorList>
            <person name="Mehari Y.T."/>
            <person name="Arivett B.A."/>
            <person name="Farone A.L."/>
            <person name="Gunderson J.H."/>
            <person name="Farone M.B."/>
        </authorList>
    </citation>
    <scope>NUCLEOTIDE SEQUENCE [LARGE SCALE GENOMIC DNA]</scope>
    <source>
        <strain evidence="2">CC99</strain>
    </source>
</reference>
<comment type="caution">
    <text evidence="2">The sequence shown here is derived from an EMBL/GenBank/DDBJ whole genome shotgun (WGS) entry which is preliminary data.</text>
</comment>